<dbReference type="InterPro" id="IPR027417">
    <property type="entry name" value="P-loop_NTPase"/>
</dbReference>
<evidence type="ECO:0000256" key="4">
    <source>
        <dbReference type="ARBA" id="ARBA00022806"/>
    </source>
</evidence>
<dbReference type="InterPro" id="IPR011545">
    <property type="entry name" value="DEAD/DEAH_box_helicase_dom"/>
</dbReference>
<keyword evidence="3 9" id="KW-0378">Hydrolase</keyword>
<dbReference type="GeneID" id="63806878"/>
<reference evidence="9 10" key="1">
    <citation type="submission" date="2016-07" db="EMBL/GenBank/DDBJ databases">
        <title>Pervasive Adenine N6-methylation of Active Genes in Fungi.</title>
        <authorList>
            <consortium name="DOE Joint Genome Institute"/>
            <person name="Mondo S.J."/>
            <person name="Dannebaum R.O."/>
            <person name="Kuo R.C."/>
            <person name="Labutti K."/>
            <person name="Haridas S."/>
            <person name="Kuo A."/>
            <person name="Salamov A."/>
            <person name="Ahrendt S.R."/>
            <person name="Lipzen A."/>
            <person name="Sullivan W."/>
            <person name="Andreopoulos W.B."/>
            <person name="Clum A."/>
            <person name="Lindquist E."/>
            <person name="Daum C."/>
            <person name="Ramamoorthy G.K."/>
            <person name="Gryganskyi A."/>
            <person name="Culley D."/>
            <person name="Magnuson J.K."/>
            <person name="James T.Y."/>
            <person name="O'Malley M.A."/>
            <person name="Stajich J.E."/>
            <person name="Spatafora J.W."/>
            <person name="Visel A."/>
            <person name="Grigoriev I.V."/>
        </authorList>
    </citation>
    <scope>NUCLEOTIDE SEQUENCE [LARGE SCALE GENOMIC DNA]</scope>
    <source>
        <strain evidence="9 10">ATCC 12442</strain>
    </source>
</reference>
<dbReference type="PROSITE" id="PS51195">
    <property type="entry name" value="Q_MOTIF"/>
    <property type="match status" value="1"/>
</dbReference>
<dbReference type="STRING" id="61395.A0A1Y1WCB9"/>
<dbReference type="CDD" id="cd17950">
    <property type="entry name" value="DEADc_DDX39"/>
    <property type="match status" value="1"/>
</dbReference>
<dbReference type="GO" id="GO:0003724">
    <property type="term" value="F:RNA helicase activity"/>
    <property type="evidence" value="ECO:0007669"/>
    <property type="project" value="UniProtKB-EC"/>
</dbReference>
<organism evidence="9 10">
    <name type="scientific">Linderina pennispora</name>
    <dbReference type="NCBI Taxonomy" id="61395"/>
    <lineage>
        <taxon>Eukaryota</taxon>
        <taxon>Fungi</taxon>
        <taxon>Fungi incertae sedis</taxon>
        <taxon>Zoopagomycota</taxon>
        <taxon>Kickxellomycotina</taxon>
        <taxon>Kickxellomycetes</taxon>
        <taxon>Kickxellales</taxon>
        <taxon>Kickxellaceae</taxon>
        <taxon>Linderina</taxon>
    </lineage>
</organism>
<dbReference type="Gene3D" id="3.40.50.300">
    <property type="entry name" value="P-loop containing nucleotide triphosphate hydrolases"/>
    <property type="match status" value="2"/>
</dbReference>
<dbReference type="Pfam" id="PF00270">
    <property type="entry name" value="DEAD"/>
    <property type="match status" value="1"/>
</dbReference>
<feature type="domain" description="DEAD-box RNA helicase Q" evidence="8">
    <location>
        <begin position="208"/>
        <end position="236"/>
    </location>
</feature>
<dbReference type="SUPFAM" id="SSF52540">
    <property type="entry name" value="P-loop containing nucleoside triphosphate hydrolases"/>
    <property type="match status" value="2"/>
</dbReference>
<keyword evidence="4" id="KW-0347">Helicase</keyword>
<keyword evidence="2" id="KW-0547">Nucleotide-binding</keyword>
<protein>
    <recommendedName>
        <fullName evidence="1">RNA helicase</fullName>
        <ecNumber evidence="1">3.6.4.13</ecNumber>
    </recommendedName>
</protein>
<dbReference type="SMART" id="SM00487">
    <property type="entry name" value="DEXDc"/>
    <property type="match status" value="1"/>
</dbReference>
<dbReference type="InterPro" id="IPR014014">
    <property type="entry name" value="RNA_helicase_DEAD_Q_motif"/>
</dbReference>
<evidence type="ECO:0000256" key="1">
    <source>
        <dbReference type="ARBA" id="ARBA00012552"/>
    </source>
</evidence>
<keyword evidence="10" id="KW-1185">Reference proteome</keyword>
<dbReference type="EMBL" id="MCFD01000004">
    <property type="protein sequence ID" value="ORX71191.1"/>
    <property type="molecule type" value="Genomic_DNA"/>
</dbReference>
<dbReference type="GO" id="GO:0005524">
    <property type="term" value="F:ATP binding"/>
    <property type="evidence" value="ECO:0007669"/>
    <property type="project" value="UniProtKB-KW"/>
</dbReference>
<sequence length="551" mass="61338">MSIVHINNLSYAQVLSLEQASIALESEFVCLTKVREILGRMGGYWNLDSRSIMKITAGTLEEAIEGMQTMASIFQEYDGDVEPGCQTDVQMKAFIVRANAWVRVNRLSKTKKHLCGDAWTTSRLVFDATSRGSYGTGADAPMRTADASADLIDYDEEEEEALQPTTTTETADAEVAEGGDDAAQADDAAAPKADGKDNKGSYVGVHSTSFRDFLMKPELLRAIVDCGFEHPSEVQQETIPAAINGNDVLCQAKSGLGKTAVFVLATLNKITPVPGAVSTIVLCHTRELAFQIRNEYVRFSKYLPDIKTEVFYGGVAIKKDQEILSDKEKCPNIVVGTPGRVLQLVREKSLRLSSVNSFVIDECDKVLDSLDMRRDVQDIFLATPHNKQVLMFSATLSKEIRPVCKKFMQDPREIFVDDEAKLTLHGLQQYYVTLTEKDKNRKLSDLLDSLEFNQVVIFVKSQEERIAKYKEFKDFTKRIMVATDIFGRGIDVERVNIVINYDISDSADAVSPSPFVSTEEDKSVLESVQERFEVNVTELPANIDPKTYMTS</sequence>
<feature type="domain" description="Helicase ATP-binding" evidence="7">
    <location>
        <begin position="239"/>
        <end position="414"/>
    </location>
</feature>
<feature type="short sequence motif" description="Q motif" evidence="6">
    <location>
        <begin position="208"/>
        <end position="236"/>
    </location>
</feature>
<dbReference type="PANTHER" id="PTHR47958">
    <property type="entry name" value="ATP-DEPENDENT RNA HELICASE DBP3"/>
    <property type="match status" value="1"/>
</dbReference>
<keyword evidence="5" id="KW-0067">ATP-binding</keyword>
<comment type="caution">
    <text evidence="9">The sequence shown here is derived from an EMBL/GenBank/DDBJ whole genome shotgun (WGS) entry which is preliminary data.</text>
</comment>
<evidence type="ECO:0000256" key="2">
    <source>
        <dbReference type="ARBA" id="ARBA00022741"/>
    </source>
</evidence>
<evidence type="ECO:0000256" key="5">
    <source>
        <dbReference type="ARBA" id="ARBA00022840"/>
    </source>
</evidence>
<accession>A0A1Y1WCB9</accession>
<dbReference type="Pfam" id="PF00271">
    <property type="entry name" value="Helicase_C"/>
    <property type="match status" value="1"/>
</dbReference>
<evidence type="ECO:0000259" key="8">
    <source>
        <dbReference type="PROSITE" id="PS51195"/>
    </source>
</evidence>
<dbReference type="PROSITE" id="PS51192">
    <property type="entry name" value="HELICASE_ATP_BIND_1"/>
    <property type="match status" value="1"/>
</dbReference>
<dbReference type="InterPro" id="IPR014001">
    <property type="entry name" value="Helicase_ATP-bd"/>
</dbReference>
<gene>
    <name evidence="9" type="ORF">DL89DRAFT_291748</name>
</gene>
<dbReference type="EC" id="3.6.4.13" evidence="1"/>
<evidence type="ECO:0000256" key="3">
    <source>
        <dbReference type="ARBA" id="ARBA00022801"/>
    </source>
</evidence>
<dbReference type="AlphaFoldDB" id="A0A1Y1WCB9"/>
<evidence type="ECO:0000313" key="9">
    <source>
        <dbReference type="EMBL" id="ORX71191.1"/>
    </source>
</evidence>
<dbReference type="FunFam" id="3.40.50.300:FF:000168">
    <property type="entry name" value="DEAD-box ATP-dependent RNA helicase 56-like"/>
    <property type="match status" value="1"/>
</dbReference>
<dbReference type="GO" id="GO:0003676">
    <property type="term" value="F:nucleic acid binding"/>
    <property type="evidence" value="ECO:0007669"/>
    <property type="project" value="InterPro"/>
</dbReference>
<dbReference type="OrthoDB" id="10265785at2759"/>
<dbReference type="SMART" id="SM00490">
    <property type="entry name" value="HELICc"/>
    <property type="match status" value="1"/>
</dbReference>
<evidence type="ECO:0000259" key="7">
    <source>
        <dbReference type="PROSITE" id="PS51192"/>
    </source>
</evidence>
<dbReference type="GO" id="GO:0016787">
    <property type="term" value="F:hydrolase activity"/>
    <property type="evidence" value="ECO:0007669"/>
    <property type="project" value="UniProtKB-KW"/>
</dbReference>
<evidence type="ECO:0000313" key="10">
    <source>
        <dbReference type="Proteomes" id="UP000193922"/>
    </source>
</evidence>
<dbReference type="InterPro" id="IPR001650">
    <property type="entry name" value="Helicase_C-like"/>
</dbReference>
<evidence type="ECO:0000256" key="6">
    <source>
        <dbReference type="PROSITE-ProRule" id="PRU00552"/>
    </source>
</evidence>
<dbReference type="Proteomes" id="UP000193922">
    <property type="component" value="Unassembled WGS sequence"/>
</dbReference>
<dbReference type="RefSeq" id="XP_040744706.1">
    <property type="nucleotide sequence ID" value="XM_040890230.1"/>
</dbReference>
<name>A0A1Y1WCB9_9FUNG</name>
<proteinExistence type="predicted"/>